<dbReference type="AlphaFoldDB" id="A0A9N8WQL4"/>
<evidence type="ECO:0000313" key="2">
    <source>
        <dbReference type="Proteomes" id="UP000789405"/>
    </source>
</evidence>
<dbReference type="OrthoDB" id="258495at2759"/>
<proteinExistence type="predicted"/>
<keyword evidence="2" id="KW-1185">Reference proteome</keyword>
<dbReference type="EMBL" id="CAJVPY010000852">
    <property type="protein sequence ID" value="CAG8495314.1"/>
    <property type="molecule type" value="Genomic_DNA"/>
</dbReference>
<gene>
    <name evidence="1" type="ORF">DERYTH_LOCUS2622</name>
</gene>
<dbReference type="Proteomes" id="UP000789405">
    <property type="component" value="Unassembled WGS sequence"/>
</dbReference>
<evidence type="ECO:0000313" key="1">
    <source>
        <dbReference type="EMBL" id="CAG8495314.1"/>
    </source>
</evidence>
<name>A0A9N8WQL4_9GLOM</name>
<reference evidence="1" key="1">
    <citation type="submission" date="2021-06" db="EMBL/GenBank/DDBJ databases">
        <authorList>
            <person name="Kallberg Y."/>
            <person name="Tangrot J."/>
            <person name="Rosling A."/>
        </authorList>
    </citation>
    <scope>NUCLEOTIDE SEQUENCE</scope>
    <source>
        <strain evidence="1">MA453B</strain>
    </source>
</reference>
<sequence length="78" mass="8609">MPGWDDNSLGYHSDNGKFFCHLNMTGIAFESNNLIKKGAALYPCVGFSMLQKSGIGGSAEINFGHRMLKYESITNFDI</sequence>
<comment type="caution">
    <text evidence="1">The sequence shown here is derived from an EMBL/GenBank/DDBJ whole genome shotgun (WGS) entry which is preliminary data.</text>
</comment>
<organism evidence="1 2">
    <name type="scientific">Dentiscutata erythropus</name>
    <dbReference type="NCBI Taxonomy" id="1348616"/>
    <lineage>
        <taxon>Eukaryota</taxon>
        <taxon>Fungi</taxon>
        <taxon>Fungi incertae sedis</taxon>
        <taxon>Mucoromycota</taxon>
        <taxon>Glomeromycotina</taxon>
        <taxon>Glomeromycetes</taxon>
        <taxon>Diversisporales</taxon>
        <taxon>Gigasporaceae</taxon>
        <taxon>Dentiscutata</taxon>
    </lineage>
</organism>
<accession>A0A9N8WQL4</accession>
<protein>
    <submittedName>
        <fullName evidence="1">4813_t:CDS:1</fullName>
    </submittedName>
</protein>